<keyword evidence="7" id="KW-1278">Translocase</keyword>
<sequence>MTQIKVENLRLKYAGDEMLFHDVSFSCKHGEKILFLGPSGCGKSTLLQVISGLIPTVMEVPMRADNIITPESWGYVFQDPDSQFCMPYVDEELAFVLENLAVPREKMDCKINYLLNEVGLELPHPHTKINELSGGMKQRLAIASVLAMEPDVLFLDEPTALLDPEGTKEVWDTIKRVGEEKTVIIVEHKLNYLLDWVERVVVFDDKGTIIADGATLEVFSQYKEKLKEYGIWYPGVWEEVIDPTNLNQNPEKGESIISLHDFQGFRGKECKISVEDVTFHKGQWTTIIGKNGAGKSTLLEAIRKLLKTNGELHYFGENYEEEVTFVFQNPEFQFVTHSVEEEIGYTLLRKGVSEVERNNKVEKLLDNFHLTHVRTKHPFELSTGQKRRLSVASAVVHRPSVLLLDEPTFGQDSRNTFSMLEWLQQLKEEGVCVVMVTHDEHIVEHFADKVLVVESGEVVEVIEKERSVHDAMVITS</sequence>
<dbReference type="InterPro" id="IPR017871">
    <property type="entry name" value="ABC_transporter-like_CS"/>
</dbReference>
<dbReference type="CDD" id="cd03225">
    <property type="entry name" value="ABC_cobalt_CbiO_domain1"/>
    <property type="match status" value="2"/>
</dbReference>
<dbReference type="STRING" id="1314751.GCA_001591425_02766"/>
<proteinExistence type="inferred from homology"/>
<dbReference type="PROSITE" id="PS50893">
    <property type="entry name" value="ABC_TRANSPORTER_2"/>
    <property type="match status" value="2"/>
</dbReference>
<dbReference type="Gene3D" id="3.40.50.300">
    <property type="entry name" value="P-loop containing nucleotide triphosphate hydrolases"/>
    <property type="match status" value="2"/>
</dbReference>
<evidence type="ECO:0000256" key="2">
    <source>
        <dbReference type="ARBA" id="ARBA00005417"/>
    </source>
</evidence>
<dbReference type="PANTHER" id="PTHR43553:SF27">
    <property type="entry name" value="ENERGY-COUPLING FACTOR TRANSPORTER ATP-BINDING PROTEIN ECFA2"/>
    <property type="match status" value="1"/>
</dbReference>
<keyword evidence="11" id="KW-1185">Reference proteome</keyword>
<feature type="domain" description="ABC transporter" evidence="9">
    <location>
        <begin position="257"/>
        <end position="474"/>
    </location>
</feature>
<evidence type="ECO:0000256" key="7">
    <source>
        <dbReference type="ARBA" id="ARBA00022967"/>
    </source>
</evidence>
<dbReference type="Proteomes" id="UP000215224">
    <property type="component" value="Chromosome"/>
</dbReference>
<dbReference type="PANTHER" id="PTHR43553">
    <property type="entry name" value="HEAVY METAL TRANSPORTER"/>
    <property type="match status" value="1"/>
</dbReference>
<protein>
    <submittedName>
        <fullName evidence="10">ABC transporter</fullName>
    </submittedName>
</protein>
<dbReference type="InterPro" id="IPR050095">
    <property type="entry name" value="ECF_ABC_transporter_ATP-bd"/>
</dbReference>
<dbReference type="AlphaFoldDB" id="A0A223KM33"/>
<dbReference type="InterPro" id="IPR015856">
    <property type="entry name" value="ABC_transpr_CbiO/EcfA_su"/>
</dbReference>
<keyword evidence="6" id="KW-0067">ATP-binding</keyword>
<evidence type="ECO:0000313" key="10">
    <source>
        <dbReference type="EMBL" id="AST90437.1"/>
    </source>
</evidence>
<dbReference type="InterPro" id="IPR003439">
    <property type="entry name" value="ABC_transporter-like_ATP-bd"/>
</dbReference>
<evidence type="ECO:0000256" key="6">
    <source>
        <dbReference type="ARBA" id="ARBA00022840"/>
    </source>
</evidence>
<evidence type="ECO:0000256" key="5">
    <source>
        <dbReference type="ARBA" id="ARBA00022741"/>
    </source>
</evidence>
<name>A0A223KM33_9BACI</name>
<gene>
    <name evidence="10" type="ORF">BC6307_03685</name>
</gene>
<feature type="domain" description="ABC transporter" evidence="9">
    <location>
        <begin position="4"/>
        <end position="231"/>
    </location>
</feature>
<dbReference type="KEGG" id="bcoh:BC6307_03685"/>
<evidence type="ECO:0000313" key="11">
    <source>
        <dbReference type="Proteomes" id="UP000215224"/>
    </source>
</evidence>
<dbReference type="GO" id="GO:0042626">
    <property type="term" value="F:ATPase-coupled transmembrane transporter activity"/>
    <property type="evidence" value="ECO:0007669"/>
    <property type="project" value="TreeGrafter"/>
</dbReference>
<evidence type="ECO:0000256" key="3">
    <source>
        <dbReference type="ARBA" id="ARBA00022448"/>
    </source>
</evidence>
<keyword evidence="5" id="KW-0547">Nucleotide-binding</keyword>
<evidence type="ECO:0000256" key="1">
    <source>
        <dbReference type="ARBA" id="ARBA00004202"/>
    </source>
</evidence>
<dbReference type="PROSITE" id="PS00211">
    <property type="entry name" value="ABC_TRANSPORTER_1"/>
    <property type="match status" value="1"/>
</dbReference>
<organism evidence="10 11">
    <name type="scientific">Sutcliffiella cohnii</name>
    <dbReference type="NCBI Taxonomy" id="33932"/>
    <lineage>
        <taxon>Bacteria</taxon>
        <taxon>Bacillati</taxon>
        <taxon>Bacillota</taxon>
        <taxon>Bacilli</taxon>
        <taxon>Bacillales</taxon>
        <taxon>Bacillaceae</taxon>
        <taxon>Sutcliffiella</taxon>
    </lineage>
</organism>
<keyword evidence="8" id="KW-0472">Membrane</keyword>
<keyword evidence="3" id="KW-0813">Transport</keyword>
<evidence type="ECO:0000259" key="9">
    <source>
        <dbReference type="PROSITE" id="PS50893"/>
    </source>
</evidence>
<dbReference type="GO" id="GO:0005524">
    <property type="term" value="F:ATP binding"/>
    <property type="evidence" value="ECO:0007669"/>
    <property type="project" value="UniProtKB-KW"/>
</dbReference>
<reference evidence="10 11" key="1">
    <citation type="submission" date="2016-12" db="EMBL/GenBank/DDBJ databases">
        <title>The whole genome sequencing and assembly of Bacillus cohnii DSM 6307T strain.</title>
        <authorList>
            <person name="Lee Y.-J."/>
            <person name="Yi H."/>
            <person name="Bahn Y.-S."/>
            <person name="Kim J.F."/>
            <person name="Lee D.-W."/>
        </authorList>
    </citation>
    <scope>NUCLEOTIDE SEQUENCE [LARGE SCALE GENOMIC DNA]</scope>
    <source>
        <strain evidence="10 11">DSM 6307</strain>
    </source>
</reference>
<comment type="subcellular location">
    <subcellularLocation>
        <location evidence="1">Cell membrane</location>
        <topology evidence="1">Peripheral membrane protein</topology>
    </subcellularLocation>
</comment>
<dbReference type="GO" id="GO:0043190">
    <property type="term" value="C:ATP-binding cassette (ABC) transporter complex"/>
    <property type="evidence" value="ECO:0007669"/>
    <property type="project" value="TreeGrafter"/>
</dbReference>
<dbReference type="SMART" id="SM00382">
    <property type="entry name" value="AAA"/>
    <property type="match status" value="2"/>
</dbReference>
<dbReference type="Pfam" id="PF00005">
    <property type="entry name" value="ABC_tran"/>
    <property type="match status" value="2"/>
</dbReference>
<evidence type="ECO:0000256" key="8">
    <source>
        <dbReference type="ARBA" id="ARBA00023136"/>
    </source>
</evidence>
<comment type="similarity">
    <text evidence="2">Belongs to the ABC transporter superfamily.</text>
</comment>
<dbReference type="InterPro" id="IPR027417">
    <property type="entry name" value="P-loop_NTPase"/>
</dbReference>
<accession>A0A223KM33</accession>
<dbReference type="EMBL" id="CP018866">
    <property type="protein sequence ID" value="AST90437.1"/>
    <property type="molecule type" value="Genomic_DNA"/>
</dbReference>
<dbReference type="InterPro" id="IPR003593">
    <property type="entry name" value="AAA+_ATPase"/>
</dbReference>
<evidence type="ECO:0000256" key="4">
    <source>
        <dbReference type="ARBA" id="ARBA00022475"/>
    </source>
</evidence>
<keyword evidence="4" id="KW-1003">Cell membrane</keyword>
<dbReference type="RefSeq" id="WP_066417197.1">
    <property type="nucleotide sequence ID" value="NZ_CP018866.1"/>
</dbReference>
<dbReference type="SUPFAM" id="SSF52540">
    <property type="entry name" value="P-loop containing nucleoside triphosphate hydrolases"/>
    <property type="match status" value="2"/>
</dbReference>
<dbReference type="GO" id="GO:0016887">
    <property type="term" value="F:ATP hydrolysis activity"/>
    <property type="evidence" value="ECO:0007669"/>
    <property type="project" value="InterPro"/>
</dbReference>